<evidence type="ECO:0008006" key="4">
    <source>
        <dbReference type="Google" id="ProtNLM"/>
    </source>
</evidence>
<dbReference type="AlphaFoldDB" id="A0A059KWH6"/>
<feature type="transmembrane region" description="Helical" evidence="1">
    <location>
        <begin position="339"/>
        <end position="356"/>
    </location>
</feature>
<feature type="transmembrane region" description="Helical" evidence="1">
    <location>
        <begin position="151"/>
        <end position="171"/>
    </location>
</feature>
<feature type="transmembrane region" description="Helical" evidence="1">
    <location>
        <begin position="19"/>
        <end position="40"/>
    </location>
</feature>
<protein>
    <recommendedName>
        <fullName evidence="4">MFS transporter</fullName>
    </recommendedName>
</protein>
<feature type="transmembrane region" description="Helical" evidence="1">
    <location>
        <begin position="124"/>
        <end position="145"/>
    </location>
</feature>
<name>A0A059KWH6_9PSED</name>
<accession>A0A059KWH6</accession>
<gene>
    <name evidence="2" type="ORF">V466_26120</name>
</gene>
<dbReference type="EMBL" id="AZQQ01000101">
    <property type="protein sequence ID" value="KDD66094.1"/>
    <property type="molecule type" value="Genomic_DNA"/>
</dbReference>
<organism evidence="2 3">
    <name type="scientific">Pseudomonas mandelii PD30</name>
    <dbReference type="NCBI Taxonomy" id="1419583"/>
    <lineage>
        <taxon>Bacteria</taxon>
        <taxon>Pseudomonadati</taxon>
        <taxon>Pseudomonadota</taxon>
        <taxon>Gammaproteobacteria</taxon>
        <taxon>Pseudomonadales</taxon>
        <taxon>Pseudomonadaceae</taxon>
        <taxon>Pseudomonas</taxon>
    </lineage>
</organism>
<feature type="transmembrane region" description="Helical" evidence="1">
    <location>
        <begin position="192"/>
        <end position="212"/>
    </location>
</feature>
<feature type="transmembrane region" description="Helical" evidence="1">
    <location>
        <begin position="71"/>
        <end position="87"/>
    </location>
</feature>
<dbReference type="Proteomes" id="UP000026739">
    <property type="component" value="Unassembled WGS sequence"/>
</dbReference>
<feature type="transmembrane region" description="Helical" evidence="1">
    <location>
        <begin position="93"/>
        <end position="112"/>
    </location>
</feature>
<keyword evidence="1" id="KW-1133">Transmembrane helix</keyword>
<feature type="transmembrane region" description="Helical" evidence="1">
    <location>
        <begin position="46"/>
        <end position="66"/>
    </location>
</feature>
<evidence type="ECO:0000313" key="3">
    <source>
        <dbReference type="Proteomes" id="UP000026739"/>
    </source>
</evidence>
<dbReference type="SUPFAM" id="SSF103473">
    <property type="entry name" value="MFS general substrate transporter"/>
    <property type="match status" value="1"/>
</dbReference>
<feature type="transmembrane region" description="Helical" evidence="1">
    <location>
        <begin position="285"/>
        <end position="305"/>
    </location>
</feature>
<proteinExistence type="predicted"/>
<sequence>MSVETTVAIAKPVINIRLFTIRIITAVSLFAVLGKANVWLDTATNSILALGYRALLLLLPLTLLVLGRRSLSVTLLCAALGLVLLAVTSNQGMVMFAAALFAYGIAIAGYLIKSEAAQTKEGAAYNRVAMNMGSLLAGLILLSPLLTPSMFFLGAAAFVLLCLPIAMGATFTTQPVVAHPVTQDGSGWRNKLPWVIAGIIMGIKLFGVFSILPQAILLETGELPAWYGLMLILNSAVVVFAQVPMMKLIERTGRFKVVAVIGIIVGGFAVLSSPAAFHVETLAGALIWVALLSLAECAFSYLDYFSVKQNNMFVKEVSLGVGAGLTVLIMRVVPPPYNALVLAAIGAGGILAWYYLNRKSNASLHD</sequence>
<feature type="transmembrane region" description="Helical" evidence="1">
    <location>
        <begin position="257"/>
        <end position="279"/>
    </location>
</feature>
<reference evidence="2 3" key="1">
    <citation type="submission" date="2013-12" db="EMBL/GenBank/DDBJ databases">
        <authorList>
            <person name="Formusa P.A."/>
            <person name="Habash M."/>
            <person name="Lee H."/>
            <person name="Trevors J.T."/>
        </authorList>
    </citation>
    <scope>NUCLEOTIDE SEQUENCE [LARGE SCALE GENOMIC DNA]</scope>
    <source>
        <strain evidence="2 3">PD30</strain>
    </source>
</reference>
<comment type="caution">
    <text evidence="2">The sequence shown here is derived from an EMBL/GenBank/DDBJ whole genome shotgun (WGS) entry which is preliminary data.</text>
</comment>
<evidence type="ECO:0000256" key="1">
    <source>
        <dbReference type="SAM" id="Phobius"/>
    </source>
</evidence>
<keyword evidence="1" id="KW-0472">Membrane</keyword>
<dbReference type="eggNOG" id="ENOG5033PEI">
    <property type="taxonomic scope" value="Bacteria"/>
</dbReference>
<feature type="transmembrane region" description="Helical" evidence="1">
    <location>
        <begin position="224"/>
        <end position="245"/>
    </location>
</feature>
<feature type="transmembrane region" description="Helical" evidence="1">
    <location>
        <begin position="317"/>
        <end position="333"/>
    </location>
</feature>
<evidence type="ECO:0000313" key="2">
    <source>
        <dbReference type="EMBL" id="KDD66094.1"/>
    </source>
</evidence>
<dbReference type="InterPro" id="IPR036259">
    <property type="entry name" value="MFS_trans_sf"/>
</dbReference>
<keyword evidence="1" id="KW-0812">Transmembrane</keyword>
<dbReference type="RefSeq" id="WP_033061060.1">
    <property type="nucleotide sequence ID" value="NZ_AZQQ01000101.1"/>
</dbReference>